<organism evidence="2 3">
    <name type="scientific">Athelia psychrophila</name>
    <dbReference type="NCBI Taxonomy" id="1759441"/>
    <lineage>
        <taxon>Eukaryota</taxon>
        <taxon>Fungi</taxon>
        <taxon>Dikarya</taxon>
        <taxon>Basidiomycota</taxon>
        <taxon>Agaricomycotina</taxon>
        <taxon>Agaricomycetes</taxon>
        <taxon>Agaricomycetidae</taxon>
        <taxon>Atheliales</taxon>
        <taxon>Atheliaceae</taxon>
        <taxon>Athelia</taxon>
    </lineage>
</organism>
<evidence type="ECO:0000256" key="1">
    <source>
        <dbReference type="SAM" id="MobiDB-lite"/>
    </source>
</evidence>
<evidence type="ECO:0000313" key="2">
    <source>
        <dbReference type="EMBL" id="KZP30101.1"/>
    </source>
</evidence>
<feature type="compositionally biased region" description="Polar residues" evidence="1">
    <location>
        <begin position="1"/>
        <end position="11"/>
    </location>
</feature>
<proteinExistence type="predicted"/>
<feature type="region of interest" description="Disordered" evidence="1">
    <location>
        <begin position="1"/>
        <end position="24"/>
    </location>
</feature>
<dbReference type="Gene3D" id="3.30.710.10">
    <property type="entry name" value="Potassium Channel Kv1.1, Chain A"/>
    <property type="match status" value="1"/>
</dbReference>
<reference evidence="2 3" key="1">
    <citation type="journal article" date="2016" name="Mol. Biol. Evol.">
        <title>Comparative Genomics of Early-Diverging Mushroom-Forming Fungi Provides Insights into the Origins of Lignocellulose Decay Capabilities.</title>
        <authorList>
            <person name="Nagy L.G."/>
            <person name="Riley R."/>
            <person name="Tritt A."/>
            <person name="Adam C."/>
            <person name="Daum C."/>
            <person name="Floudas D."/>
            <person name="Sun H."/>
            <person name="Yadav J.S."/>
            <person name="Pangilinan J."/>
            <person name="Larsson K.H."/>
            <person name="Matsuura K."/>
            <person name="Barry K."/>
            <person name="Labutti K."/>
            <person name="Kuo R."/>
            <person name="Ohm R.A."/>
            <person name="Bhattacharya S.S."/>
            <person name="Shirouzu T."/>
            <person name="Yoshinaga Y."/>
            <person name="Martin F.M."/>
            <person name="Grigoriev I.V."/>
            <person name="Hibbett D.S."/>
        </authorList>
    </citation>
    <scope>NUCLEOTIDE SEQUENCE [LARGE SCALE GENOMIC DNA]</scope>
    <source>
        <strain evidence="2 3">CBS 109695</strain>
    </source>
</reference>
<keyword evidence="3" id="KW-1185">Reference proteome</keyword>
<accession>A0A166T259</accession>
<gene>
    <name evidence="2" type="ORF">FIBSPDRAFT_777765</name>
</gene>
<dbReference type="EMBL" id="KV417495">
    <property type="protein sequence ID" value="KZP30101.1"/>
    <property type="molecule type" value="Genomic_DNA"/>
</dbReference>
<evidence type="ECO:0008006" key="4">
    <source>
        <dbReference type="Google" id="ProtNLM"/>
    </source>
</evidence>
<sequence>MASAFTSQPQSKRQRTGEVSEESELPVEVTRSEIWFEDGNIVLQAEATLFKVYRGVLAKNSAVFKSILSIPQPPSGTDAAVEGCPVVQLSDSAVDVAVVLLALFERKYVATGETMHIDVVASFLRLGNKYEIETLRAEALKRLLHDYPTRIQDYSASRVILRTEWLNIDVVNLTREQNMLSILPSALYFCCQFYAGKDLVDGIPRNDGTRAKLLQGDETACLLSLQPLVQLQAKTTWAWLYLPPDVYSKCETIRSGDHCGAIRQVLRDAFFPSCSLMGLLSWDKQFDSVKMCDKCNGKARPIHDDGRVKFWNALPGIFGLPEWQELAKERVQLS</sequence>
<dbReference type="OrthoDB" id="3027208at2759"/>
<evidence type="ECO:0000313" key="3">
    <source>
        <dbReference type="Proteomes" id="UP000076532"/>
    </source>
</evidence>
<name>A0A166T259_9AGAM</name>
<protein>
    <recommendedName>
        <fullName evidence="4">BTB domain-containing protein</fullName>
    </recommendedName>
</protein>
<dbReference type="AlphaFoldDB" id="A0A166T259"/>
<dbReference type="InterPro" id="IPR011333">
    <property type="entry name" value="SKP1/BTB/POZ_sf"/>
</dbReference>
<dbReference type="Proteomes" id="UP000076532">
    <property type="component" value="Unassembled WGS sequence"/>
</dbReference>
<dbReference type="STRING" id="436010.A0A166T259"/>